<feature type="transmembrane region" description="Helical" evidence="1">
    <location>
        <begin position="66"/>
        <end position="87"/>
    </location>
</feature>
<keyword evidence="1" id="KW-0812">Transmembrane</keyword>
<dbReference type="STRING" id="73044.GCA_000725795_03661"/>
<dbReference type="KEGG" id="sseo:D0Z67_02955"/>
<accession>A0A4P6TQ99</accession>
<dbReference type="Proteomes" id="UP000292547">
    <property type="component" value="Chromosome"/>
</dbReference>
<reference evidence="2 3" key="1">
    <citation type="submission" date="2018-08" db="EMBL/GenBank/DDBJ databases">
        <title>The complete genome sequence of Streptomyces seoulensis, a pioneer strain for nickel superoxide dismutase discovery.</title>
        <authorList>
            <person name="Shin J."/>
            <person name="Lee J.-S."/>
            <person name="Lee E.-J."/>
            <person name="Youn H.-D."/>
        </authorList>
    </citation>
    <scope>NUCLEOTIDE SEQUENCE [LARGE SCALE GENOMIC DNA]</scope>
    <source>
        <strain evidence="2 3">KCTC 9819</strain>
    </source>
</reference>
<protein>
    <submittedName>
        <fullName evidence="2">Uncharacterized protein</fullName>
    </submittedName>
</protein>
<dbReference type="RefSeq" id="WP_031181840.1">
    <property type="nucleotide sequence ID" value="NZ_CP032229.1"/>
</dbReference>
<sequence length="169" mass="17067">MAWFLGIGITGVVLLVLSLIFDGLLDGLFDGALGGALDGWLSLPVIAGFLSMTGFGGVIAHDGLGIAPVGATAIGAVAGVGTAWLTYRLSRLLLRDQTDATPTGDDLLGTSGNVVTAIPAGGFGEVLVRLGGQTVKFAARSAVPVARGSEVWVEAVPSPTSVVVRPVER</sequence>
<name>A0A4P6TQ99_STRSO</name>
<gene>
    <name evidence="2" type="ORF">D0Z67_02955</name>
</gene>
<dbReference type="EMBL" id="CP032229">
    <property type="protein sequence ID" value="QBJ89370.1"/>
    <property type="molecule type" value="Genomic_DNA"/>
</dbReference>
<dbReference type="OrthoDB" id="4827181at2"/>
<feature type="transmembrane region" description="Helical" evidence="1">
    <location>
        <begin position="37"/>
        <end position="60"/>
    </location>
</feature>
<evidence type="ECO:0000256" key="1">
    <source>
        <dbReference type="SAM" id="Phobius"/>
    </source>
</evidence>
<dbReference type="AlphaFoldDB" id="A0A4P6TQ99"/>
<evidence type="ECO:0000313" key="3">
    <source>
        <dbReference type="Proteomes" id="UP000292547"/>
    </source>
</evidence>
<organism evidence="2 3">
    <name type="scientific">Streptomyces seoulensis</name>
    <dbReference type="NCBI Taxonomy" id="73044"/>
    <lineage>
        <taxon>Bacteria</taxon>
        <taxon>Bacillati</taxon>
        <taxon>Actinomycetota</taxon>
        <taxon>Actinomycetes</taxon>
        <taxon>Kitasatosporales</taxon>
        <taxon>Streptomycetaceae</taxon>
        <taxon>Streptomyces</taxon>
    </lineage>
</organism>
<proteinExistence type="predicted"/>
<dbReference type="GeneID" id="300097888"/>
<keyword evidence="3" id="KW-1185">Reference proteome</keyword>
<evidence type="ECO:0000313" key="2">
    <source>
        <dbReference type="EMBL" id="QBJ89370.1"/>
    </source>
</evidence>
<dbReference type="Gene3D" id="2.40.50.140">
    <property type="entry name" value="Nucleic acid-binding proteins"/>
    <property type="match status" value="1"/>
</dbReference>
<dbReference type="InterPro" id="IPR012340">
    <property type="entry name" value="NA-bd_OB-fold"/>
</dbReference>
<keyword evidence="1" id="KW-0472">Membrane</keyword>
<feature type="transmembrane region" description="Helical" evidence="1">
    <location>
        <begin position="6"/>
        <end position="25"/>
    </location>
</feature>
<keyword evidence="1" id="KW-1133">Transmembrane helix</keyword>